<dbReference type="GO" id="GO:0005737">
    <property type="term" value="C:cytoplasm"/>
    <property type="evidence" value="ECO:0007669"/>
    <property type="project" value="TreeGrafter"/>
</dbReference>
<reference evidence="4 5" key="1">
    <citation type="submission" date="2017-09" db="EMBL/GenBank/DDBJ databases">
        <title>Genome sequencing of Besnoitia besnoiti strain Bb-Ger1.</title>
        <authorList>
            <person name="Schares G."/>
            <person name="Venepally P."/>
            <person name="Lorenzi H.A."/>
        </authorList>
    </citation>
    <scope>NUCLEOTIDE SEQUENCE [LARGE SCALE GENOMIC DNA]</scope>
    <source>
        <strain evidence="4 5">Bb-Ger1</strain>
    </source>
</reference>
<sequence length="389" mass="41442">MGSQTSSSRHQSLGDMDQPGFPGLGAMGSAEGSAELLLPHGLMAHGGASAGGQSVSFSAAAAAAAAVVDASATSSAYVRRNDEGKRTEDGDGKAGDGAVEKAEEAEGANDELIPCVFTWTHGGHSVYLAGSFNGWSVEKKLRLNRSGHEFSYIQNLPRGVHYYKFIVDDQWKYAPDQLTKTDEDGNINNVLDISSFTHINFKIIRENAQARRAVYRQCVPEPSEYSSDAPAIPILLGRSTYLAMDPPPRPGGGIPVHCLANHLYHDAFAPAVFGPHTSCIATTHRWQIGNARATSGQRYTTYIYVTVNPLYPFPPPPEDAEAEGETNATEAAALAAAAWPNPVANMVVCRGKKRRARRSVVSSAVARERFDAASATPAAESAHGAESRC</sequence>
<comment type="caution">
    <text evidence="4">The sequence shown here is derived from an EMBL/GenBank/DDBJ whole genome shotgun (WGS) entry which is preliminary data.</text>
</comment>
<protein>
    <submittedName>
        <fullName evidence="4">Putative 5'-AMP-activated protein kinase subunit beta-1 family protein</fullName>
    </submittedName>
</protein>
<comment type="similarity">
    <text evidence="1">Belongs to the 5'-AMP-activated protein kinase beta subunit family.</text>
</comment>
<dbReference type="GO" id="GO:0007165">
    <property type="term" value="P:signal transduction"/>
    <property type="evidence" value="ECO:0007669"/>
    <property type="project" value="TreeGrafter"/>
</dbReference>
<proteinExistence type="inferred from homology"/>
<dbReference type="GO" id="GO:0031588">
    <property type="term" value="C:nucleotide-activated protein kinase complex"/>
    <property type="evidence" value="ECO:0007669"/>
    <property type="project" value="TreeGrafter"/>
</dbReference>
<dbReference type="InterPro" id="IPR014756">
    <property type="entry name" value="Ig_E-set"/>
</dbReference>
<feature type="region of interest" description="Disordered" evidence="2">
    <location>
        <begin position="370"/>
        <end position="389"/>
    </location>
</feature>
<dbReference type="AlphaFoldDB" id="A0A2A9MJJ1"/>
<evidence type="ECO:0000256" key="1">
    <source>
        <dbReference type="ARBA" id="ARBA00010926"/>
    </source>
</evidence>
<dbReference type="Pfam" id="PF16561">
    <property type="entry name" value="AMPK1_CBM"/>
    <property type="match status" value="1"/>
</dbReference>
<evidence type="ECO:0000313" key="4">
    <source>
        <dbReference type="EMBL" id="PFH35570.1"/>
    </source>
</evidence>
<accession>A0A2A9MJJ1</accession>
<feature type="region of interest" description="Disordered" evidence="2">
    <location>
        <begin position="1"/>
        <end position="29"/>
    </location>
</feature>
<dbReference type="VEuPathDB" id="ToxoDB:BESB_052210"/>
<dbReference type="GO" id="GO:0019901">
    <property type="term" value="F:protein kinase binding"/>
    <property type="evidence" value="ECO:0007669"/>
    <property type="project" value="TreeGrafter"/>
</dbReference>
<feature type="domain" description="AMP-activated protein kinase glycogen-binding" evidence="3">
    <location>
        <begin position="113"/>
        <end position="194"/>
    </location>
</feature>
<dbReference type="CDD" id="cd02859">
    <property type="entry name" value="E_set_AMPKbeta_like_N"/>
    <property type="match status" value="1"/>
</dbReference>
<dbReference type="STRING" id="94643.A0A2A9MJJ1"/>
<dbReference type="KEGG" id="bbes:BESB_052210"/>
<dbReference type="Gene3D" id="2.60.40.10">
    <property type="entry name" value="Immunoglobulins"/>
    <property type="match status" value="1"/>
</dbReference>
<feature type="region of interest" description="Disordered" evidence="2">
    <location>
        <begin position="79"/>
        <end position="106"/>
    </location>
</feature>
<name>A0A2A9MJJ1_BESBE</name>
<dbReference type="EMBL" id="NWUJ01000004">
    <property type="protein sequence ID" value="PFH35570.1"/>
    <property type="molecule type" value="Genomic_DNA"/>
</dbReference>
<keyword evidence="5" id="KW-1185">Reference proteome</keyword>
<dbReference type="InterPro" id="IPR013783">
    <property type="entry name" value="Ig-like_fold"/>
</dbReference>
<dbReference type="GeneID" id="40310150"/>
<dbReference type="OrthoDB" id="531008at2759"/>
<evidence type="ECO:0000259" key="3">
    <source>
        <dbReference type="Pfam" id="PF16561"/>
    </source>
</evidence>
<dbReference type="PANTHER" id="PTHR10343:SF84">
    <property type="entry name" value="5'-AMP-ACTIVATED PROTEIN KINASE SUBUNIT BETA-1"/>
    <property type="match status" value="1"/>
</dbReference>
<feature type="compositionally biased region" description="Basic and acidic residues" evidence="2">
    <location>
        <begin position="79"/>
        <end position="104"/>
    </location>
</feature>
<keyword evidence="4" id="KW-0808">Transferase</keyword>
<dbReference type="InterPro" id="IPR050827">
    <property type="entry name" value="CRP1_MDG1_kinase"/>
</dbReference>
<gene>
    <name evidence="4" type="ORF">BESB_052210</name>
</gene>
<dbReference type="Proteomes" id="UP000224006">
    <property type="component" value="Chromosome IV"/>
</dbReference>
<dbReference type="GO" id="GO:0005634">
    <property type="term" value="C:nucleus"/>
    <property type="evidence" value="ECO:0007669"/>
    <property type="project" value="TreeGrafter"/>
</dbReference>
<keyword evidence="4" id="KW-0418">Kinase</keyword>
<dbReference type="RefSeq" id="XP_029219579.1">
    <property type="nucleotide sequence ID" value="XM_029363656.1"/>
</dbReference>
<dbReference type="SUPFAM" id="SSF81296">
    <property type="entry name" value="E set domains"/>
    <property type="match status" value="1"/>
</dbReference>
<dbReference type="GO" id="GO:0016301">
    <property type="term" value="F:kinase activity"/>
    <property type="evidence" value="ECO:0007669"/>
    <property type="project" value="UniProtKB-KW"/>
</dbReference>
<dbReference type="PANTHER" id="PTHR10343">
    <property type="entry name" value="5'-AMP-ACTIVATED PROTEIN KINASE , BETA SUBUNIT"/>
    <property type="match status" value="1"/>
</dbReference>
<feature type="compositionally biased region" description="Polar residues" evidence="2">
    <location>
        <begin position="1"/>
        <end position="11"/>
    </location>
</feature>
<organism evidence="4 5">
    <name type="scientific">Besnoitia besnoiti</name>
    <name type="common">Apicomplexan protozoan</name>
    <dbReference type="NCBI Taxonomy" id="94643"/>
    <lineage>
        <taxon>Eukaryota</taxon>
        <taxon>Sar</taxon>
        <taxon>Alveolata</taxon>
        <taxon>Apicomplexa</taxon>
        <taxon>Conoidasida</taxon>
        <taxon>Coccidia</taxon>
        <taxon>Eucoccidiorida</taxon>
        <taxon>Eimeriorina</taxon>
        <taxon>Sarcocystidae</taxon>
        <taxon>Besnoitia</taxon>
    </lineage>
</organism>
<evidence type="ECO:0000256" key="2">
    <source>
        <dbReference type="SAM" id="MobiDB-lite"/>
    </source>
</evidence>
<evidence type="ECO:0000313" key="5">
    <source>
        <dbReference type="Proteomes" id="UP000224006"/>
    </source>
</evidence>
<dbReference type="InterPro" id="IPR032640">
    <property type="entry name" value="AMPK1_CBM"/>
</dbReference>
<feature type="compositionally biased region" description="Low complexity" evidence="2">
    <location>
        <begin position="372"/>
        <end position="382"/>
    </location>
</feature>